<feature type="region of interest" description="Disordered" evidence="1">
    <location>
        <begin position="105"/>
        <end position="124"/>
    </location>
</feature>
<keyword evidence="3" id="KW-1185">Reference proteome</keyword>
<gene>
    <name evidence="2" type="ORF">CGGC5_v014598</name>
</gene>
<reference evidence="2 3" key="1">
    <citation type="submission" date="2012-08" db="EMBL/GenBank/DDBJ databases">
        <authorList>
            <person name="Gan P.H.P."/>
            <person name="Ikeda K."/>
            <person name="Irieda H."/>
            <person name="Narusaka M."/>
            <person name="O'Connell R.J."/>
            <person name="Narusaka Y."/>
            <person name="Takano Y."/>
            <person name="Kubo Y."/>
            <person name="Shirasu K."/>
        </authorList>
    </citation>
    <scope>NUCLEOTIDE SEQUENCE [LARGE SCALE GENOMIC DNA]</scope>
    <source>
        <strain evidence="2 3">Nara gc5</strain>
    </source>
</reference>
<dbReference type="RefSeq" id="XP_031890890.1">
    <property type="nucleotide sequence ID" value="XM_032029462.1"/>
</dbReference>
<protein>
    <submittedName>
        <fullName evidence="2">Uncharacterized protein</fullName>
    </submittedName>
</protein>
<comment type="caution">
    <text evidence="2">The sequence shown here is derived from an EMBL/GenBank/DDBJ whole genome shotgun (WGS) entry which is preliminary data.</text>
</comment>
<sequence>MRKSPGKIPRSSQSSDLSRDRRTPATHSPRLRSVPDSLPPSCFSSFRYCFPRLQRRISSIALKPARFTSRSLHPPEPYRIAKKKTYGHCTFRLLGASQIGRINQSTTTTSSGRRIQASSICTAA</sequence>
<organism evidence="2 3">
    <name type="scientific">Colletotrichum fructicola (strain Nara gc5)</name>
    <name type="common">Anthracnose fungus</name>
    <name type="synonym">Colletotrichum gloeosporioides (strain Nara gc5)</name>
    <dbReference type="NCBI Taxonomy" id="1213859"/>
    <lineage>
        <taxon>Eukaryota</taxon>
        <taxon>Fungi</taxon>
        <taxon>Dikarya</taxon>
        <taxon>Ascomycota</taxon>
        <taxon>Pezizomycotina</taxon>
        <taxon>Sordariomycetes</taxon>
        <taxon>Hypocreomycetidae</taxon>
        <taxon>Glomerellales</taxon>
        <taxon>Glomerellaceae</taxon>
        <taxon>Colletotrichum</taxon>
        <taxon>Colletotrichum gloeosporioides species complex</taxon>
    </lineage>
</organism>
<evidence type="ECO:0000313" key="2">
    <source>
        <dbReference type="EMBL" id="KAF4476965.1"/>
    </source>
</evidence>
<dbReference type="OrthoDB" id="10354560at2759"/>
<name>A0A7J6IMH3_COLFN</name>
<proteinExistence type="predicted"/>
<dbReference type="EMBL" id="ANPB02000009">
    <property type="protein sequence ID" value="KAF4476965.1"/>
    <property type="molecule type" value="Genomic_DNA"/>
</dbReference>
<accession>A0A7J6IMH3</accession>
<evidence type="ECO:0000256" key="1">
    <source>
        <dbReference type="SAM" id="MobiDB-lite"/>
    </source>
</evidence>
<feature type="region of interest" description="Disordered" evidence="1">
    <location>
        <begin position="1"/>
        <end position="40"/>
    </location>
</feature>
<reference evidence="2 3" key="2">
    <citation type="submission" date="2020-04" db="EMBL/GenBank/DDBJ databases">
        <title>Genome sequencing and assembly of multiple isolates from the Colletotrichum gloeosporioides species complex.</title>
        <authorList>
            <person name="Gan P."/>
            <person name="Shirasu K."/>
        </authorList>
    </citation>
    <scope>NUCLEOTIDE SEQUENCE [LARGE SCALE GENOMIC DNA]</scope>
    <source>
        <strain evidence="2 3">Nara gc5</strain>
    </source>
</reference>
<dbReference type="Proteomes" id="UP000011096">
    <property type="component" value="Unassembled WGS sequence"/>
</dbReference>
<dbReference type="GeneID" id="43613540"/>
<dbReference type="AlphaFoldDB" id="A0A7J6IMH3"/>
<evidence type="ECO:0000313" key="3">
    <source>
        <dbReference type="Proteomes" id="UP000011096"/>
    </source>
</evidence>
<dbReference type="InParanoid" id="A0A7J6IMH3"/>